<dbReference type="RefSeq" id="WP_201155428.1">
    <property type="nucleotide sequence ID" value="NZ_NHSD01000052.1"/>
</dbReference>
<evidence type="ECO:0000313" key="3">
    <source>
        <dbReference type="Proteomes" id="UP000706333"/>
    </source>
</evidence>
<sequence>MPLFTVVIPAFNAAATLPETLASLRAQTCADWEALVVDDGSTDATRDLATAPDPRIRVLRNPRKGPSAARNHGAAHASGDVLAFLDADDLWAPEKLARMAAALADPGVDAAFARIGFFHRVPGDSPVTSSVPEGALGIATLVGENPVCTMSNLCVRRAVFAASGGFDEGLVHNEDLEWLIRLAGSGARIMGVDAPLVWYRTSAFGLSADFDAMRRGRMAALETARRFGVTPGPRAEAIHLRYLARRALRLDSGRLTALRLAGEGVAASPAGFFSDPRRGALTALGAVLAPVLPRALRRGLFAR</sequence>
<dbReference type="Proteomes" id="UP000706333">
    <property type="component" value="Unassembled WGS sequence"/>
</dbReference>
<dbReference type="InterPro" id="IPR029044">
    <property type="entry name" value="Nucleotide-diphossugar_trans"/>
</dbReference>
<protein>
    <submittedName>
        <fullName evidence="2">Glucosyl transferase</fullName>
    </submittedName>
</protein>
<dbReference type="CDD" id="cd00761">
    <property type="entry name" value="Glyco_tranf_GTA_type"/>
    <property type="match status" value="1"/>
</dbReference>
<accession>A0A934TIN3</accession>
<proteinExistence type="predicted"/>
<keyword evidence="2" id="KW-0808">Transferase</keyword>
<evidence type="ECO:0000313" key="2">
    <source>
        <dbReference type="EMBL" id="MBK5925902.1"/>
    </source>
</evidence>
<dbReference type="InterPro" id="IPR001173">
    <property type="entry name" value="Glyco_trans_2-like"/>
</dbReference>
<gene>
    <name evidence="2" type="ORF">CCR87_00775</name>
</gene>
<dbReference type="EMBL" id="NHSD01000052">
    <property type="protein sequence ID" value="MBK5925902.1"/>
    <property type="molecule type" value="Genomic_DNA"/>
</dbReference>
<reference evidence="2" key="2">
    <citation type="journal article" date="2020" name="Microorganisms">
        <title>Osmotic Adaptation and Compatible Solute Biosynthesis of Phototrophic Bacteria as Revealed from Genome Analyses.</title>
        <authorList>
            <person name="Imhoff J.F."/>
            <person name="Rahn T."/>
            <person name="Kunzel S."/>
            <person name="Keller A."/>
            <person name="Neulinger S.C."/>
        </authorList>
    </citation>
    <scope>NUCLEOTIDE SEQUENCE</scope>
    <source>
        <strain evidence="2">LMG 28126</strain>
    </source>
</reference>
<dbReference type="InterPro" id="IPR050834">
    <property type="entry name" value="Glycosyltransf_2"/>
</dbReference>
<dbReference type="SUPFAM" id="SSF53448">
    <property type="entry name" value="Nucleotide-diphospho-sugar transferases"/>
    <property type="match status" value="1"/>
</dbReference>
<reference evidence="2" key="1">
    <citation type="submission" date="2017-05" db="EMBL/GenBank/DDBJ databases">
        <authorList>
            <person name="Imhoff J.F."/>
            <person name="Rahn T."/>
            <person name="Kuenzel S."/>
            <person name="Neulinger S.C."/>
        </authorList>
    </citation>
    <scope>NUCLEOTIDE SEQUENCE</scope>
    <source>
        <strain evidence="2">LMG 28126</strain>
    </source>
</reference>
<keyword evidence="3" id="KW-1185">Reference proteome</keyword>
<dbReference type="PANTHER" id="PTHR43685">
    <property type="entry name" value="GLYCOSYLTRANSFERASE"/>
    <property type="match status" value="1"/>
</dbReference>
<dbReference type="PANTHER" id="PTHR43685:SF2">
    <property type="entry name" value="GLYCOSYLTRANSFERASE 2-LIKE DOMAIN-CONTAINING PROTEIN"/>
    <property type="match status" value="1"/>
</dbReference>
<dbReference type="Gene3D" id="3.90.550.10">
    <property type="entry name" value="Spore Coat Polysaccharide Biosynthesis Protein SpsA, Chain A"/>
    <property type="match status" value="1"/>
</dbReference>
<name>A0A934TIN3_9RHOB</name>
<comment type="caution">
    <text evidence="2">The sequence shown here is derived from an EMBL/GenBank/DDBJ whole genome shotgun (WGS) entry which is preliminary data.</text>
</comment>
<dbReference type="Pfam" id="PF00535">
    <property type="entry name" value="Glycos_transf_2"/>
    <property type="match status" value="1"/>
</dbReference>
<dbReference type="GO" id="GO:0016740">
    <property type="term" value="F:transferase activity"/>
    <property type="evidence" value="ECO:0007669"/>
    <property type="project" value="UniProtKB-KW"/>
</dbReference>
<dbReference type="AlphaFoldDB" id="A0A934TIN3"/>
<organism evidence="2 3">
    <name type="scientific">Rhodobaculum claviforme</name>
    <dbReference type="NCBI Taxonomy" id="1549854"/>
    <lineage>
        <taxon>Bacteria</taxon>
        <taxon>Pseudomonadati</taxon>
        <taxon>Pseudomonadota</taxon>
        <taxon>Alphaproteobacteria</taxon>
        <taxon>Rhodobacterales</taxon>
        <taxon>Paracoccaceae</taxon>
        <taxon>Rhodobaculum</taxon>
    </lineage>
</organism>
<evidence type="ECO:0000259" key="1">
    <source>
        <dbReference type="Pfam" id="PF00535"/>
    </source>
</evidence>
<feature type="domain" description="Glycosyltransferase 2-like" evidence="1">
    <location>
        <begin position="5"/>
        <end position="160"/>
    </location>
</feature>